<organism evidence="3 4">
    <name type="scientific">Arthrobacter methylotrophus</name>
    <dbReference type="NCBI Taxonomy" id="121291"/>
    <lineage>
        <taxon>Bacteria</taxon>
        <taxon>Bacillati</taxon>
        <taxon>Actinomycetota</taxon>
        <taxon>Actinomycetes</taxon>
        <taxon>Micrococcales</taxon>
        <taxon>Micrococcaceae</taxon>
        <taxon>Arthrobacter</taxon>
    </lineage>
</organism>
<dbReference type="RefSeq" id="WP_345044598.1">
    <property type="nucleotide sequence ID" value="NZ_BAABED010000001.1"/>
</dbReference>
<keyword evidence="2" id="KW-0472">Membrane</keyword>
<evidence type="ECO:0000313" key="3">
    <source>
        <dbReference type="EMBL" id="MFB9714360.1"/>
    </source>
</evidence>
<name>A0ABV5UPB6_9MICC</name>
<feature type="compositionally biased region" description="Polar residues" evidence="1">
    <location>
        <begin position="8"/>
        <end position="22"/>
    </location>
</feature>
<dbReference type="Pfam" id="PF05656">
    <property type="entry name" value="DUF805"/>
    <property type="match status" value="1"/>
</dbReference>
<protein>
    <submittedName>
        <fullName evidence="3">DUF805 domain-containing protein</fullName>
    </submittedName>
</protein>
<feature type="transmembrane region" description="Helical" evidence="2">
    <location>
        <begin position="150"/>
        <end position="172"/>
    </location>
</feature>
<dbReference type="EMBL" id="JBHMBH010000019">
    <property type="protein sequence ID" value="MFB9714360.1"/>
    <property type="molecule type" value="Genomic_DNA"/>
</dbReference>
<evidence type="ECO:0000313" key="4">
    <source>
        <dbReference type="Proteomes" id="UP001589536"/>
    </source>
</evidence>
<evidence type="ECO:0000256" key="1">
    <source>
        <dbReference type="SAM" id="MobiDB-lite"/>
    </source>
</evidence>
<dbReference type="Proteomes" id="UP001589536">
    <property type="component" value="Unassembled WGS sequence"/>
</dbReference>
<feature type="transmembrane region" description="Helical" evidence="2">
    <location>
        <begin position="77"/>
        <end position="97"/>
    </location>
</feature>
<dbReference type="InterPro" id="IPR008523">
    <property type="entry name" value="DUF805"/>
</dbReference>
<feature type="transmembrane region" description="Helical" evidence="2">
    <location>
        <begin position="117"/>
        <end position="138"/>
    </location>
</feature>
<keyword evidence="2" id="KW-0812">Transmembrane</keyword>
<reference evidence="3 4" key="1">
    <citation type="submission" date="2024-09" db="EMBL/GenBank/DDBJ databases">
        <authorList>
            <person name="Sun Q."/>
            <person name="Mori K."/>
        </authorList>
    </citation>
    <scope>NUCLEOTIDE SEQUENCE [LARGE SCALE GENOMIC DNA]</scope>
    <source>
        <strain evidence="3 4">JCM 13519</strain>
    </source>
</reference>
<keyword evidence="2" id="KW-1133">Transmembrane helix</keyword>
<evidence type="ECO:0000256" key="2">
    <source>
        <dbReference type="SAM" id="Phobius"/>
    </source>
</evidence>
<accession>A0ABV5UPB6</accession>
<keyword evidence="4" id="KW-1185">Reference proteome</keyword>
<dbReference type="PANTHER" id="PTHR34980">
    <property type="entry name" value="INNER MEMBRANE PROTEIN-RELATED-RELATED"/>
    <property type="match status" value="1"/>
</dbReference>
<comment type="caution">
    <text evidence="3">The sequence shown here is derived from an EMBL/GenBank/DDBJ whole genome shotgun (WGS) entry which is preliminary data.</text>
</comment>
<proteinExistence type="predicted"/>
<feature type="region of interest" description="Disordered" evidence="1">
    <location>
        <begin position="1"/>
        <end position="22"/>
    </location>
</feature>
<gene>
    <name evidence="3" type="ORF">ACFFPI_09515</name>
</gene>
<dbReference type="PANTHER" id="PTHR34980:SF2">
    <property type="entry name" value="INNER MEMBRANE PROTEIN YHAH-RELATED"/>
    <property type="match status" value="1"/>
</dbReference>
<sequence>MSDPHQFPQGTGRQQWPSEQPRQNRLANPYAAQVHPGTTVGPVPLWAPLYGASLPEAVSRFFKKYATFTGRASRSEYWWWTLVSGGTGMVLGILMLVAGSVGAKLGPHGTVIPGPGYWAVLIVDAIVSLAIFVPNLALSVRRLHDTNKSGWMYLLVLVPLVGPLLMLVFMAMEPNPEGRRFDIPGVGAWNS</sequence>